<dbReference type="AlphaFoldDB" id="A0A5B8M3K1"/>
<evidence type="ECO:0000313" key="1">
    <source>
        <dbReference type="EMBL" id="QDZ14170.1"/>
    </source>
</evidence>
<dbReference type="SUPFAM" id="SSF52540">
    <property type="entry name" value="P-loop containing nucleoside triphosphate hydrolases"/>
    <property type="match status" value="1"/>
</dbReference>
<protein>
    <submittedName>
        <fullName evidence="1">Large ATP-binding protein</fullName>
    </submittedName>
</protein>
<gene>
    <name evidence="1" type="ORF">FPZ11_04725</name>
</gene>
<evidence type="ECO:0000313" key="2">
    <source>
        <dbReference type="Proteomes" id="UP000320216"/>
    </source>
</evidence>
<dbReference type="Proteomes" id="UP000320216">
    <property type="component" value="Chromosome"/>
</dbReference>
<reference evidence="1 2" key="1">
    <citation type="submission" date="2019-07" db="EMBL/GenBank/DDBJ databases">
        <title>Full genome sequence of Humibacter sp. WJ7-1.</title>
        <authorList>
            <person name="Im W.-T."/>
        </authorList>
    </citation>
    <scope>NUCLEOTIDE SEQUENCE [LARGE SCALE GENOMIC DNA]</scope>
    <source>
        <strain evidence="1 2">WJ7-1</strain>
    </source>
</reference>
<accession>A0A5B8M3K1</accession>
<keyword evidence="2" id="KW-1185">Reference proteome</keyword>
<dbReference type="OrthoDB" id="5379188at2"/>
<dbReference type="KEGG" id="huw:FPZ11_04725"/>
<keyword evidence="1" id="KW-0547">Nucleotide-binding</keyword>
<dbReference type="Gene3D" id="3.40.50.300">
    <property type="entry name" value="P-loop containing nucleotide triphosphate hydrolases"/>
    <property type="match status" value="1"/>
</dbReference>
<dbReference type="EMBL" id="CP042305">
    <property type="protein sequence ID" value="QDZ14170.1"/>
    <property type="molecule type" value="Genomic_DNA"/>
</dbReference>
<proteinExistence type="predicted"/>
<keyword evidence="1" id="KW-0067">ATP-binding</keyword>
<dbReference type="InterPro" id="IPR027417">
    <property type="entry name" value="P-loop_NTPase"/>
</dbReference>
<dbReference type="GO" id="GO:0005524">
    <property type="term" value="F:ATP binding"/>
    <property type="evidence" value="ECO:0007669"/>
    <property type="project" value="UniProtKB-KW"/>
</dbReference>
<dbReference type="RefSeq" id="WP_146318813.1">
    <property type="nucleotide sequence ID" value="NZ_CP042305.1"/>
</dbReference>
<name>A0A5B8M3K1_9MICO</name>
<sequence>MPESRYKYLYERLGDHDFQLLVNALLTERFTDYVPLPLRQPDGGRDGIQTAPANRLVYQVKWSVRGRERDPVSWLDATVTKEKDNITRLAAEGVRKYVIVTNVPSTGKLGTGTFDRLNKKLAAHSEEYGLEITGLWREAIDGMVDNADSEIKWQYADMLAGWDLIRYLLSEQAVAQRDSGLGDLVRRVAAAQWKDDERIKFSQVELDREHLSDLFVDVPADRIQVPRRAQTLAGAATRLGGAATYVTERSPYPFTLVRGAPGQGKSTLSQYVCQTHRAAFMPEGTPTTSLPYIKDPRFPVRADLADYAAWLQGFDVFDTSESAKVKKGTKRAGTQASIEHFLADLMTHLGGSPITPSDVQDLFDRVPSLVVLDGLDEVGGTSARGRIVREIDLFCSRGTSYAVEPRVIVTSRPNSAGLPEPDRDVFEIISLGPLEPALRDEYLRKWCLVHNVPINDSRTLRRNFNEKTREPYIGELAGNPMQLTILLFLLRQHGDATPSQRTELYDAYMSMLLARESNKHPDSVRKYRSELMEVVPFLGWYIQSRAEEQGHSGRMTYAEVEAAMKHFQRTYGKPESVVDDLFLAASDRLWALTSKEEGTFEFEVLSLREYFAARYLYTYAGEGDQHFDRTLVLRELLRRPYWLNTTRFYGGNAAGADIYALQAGIMHELAANTTKQVRVAAWSLITDGVFNSRPIEAAQIVDALTGDLSGPLLLAALDGKEITALPETSHASSAWDRITKTIAGNPDDPGNPSRVRILRELLGQPKQFADWWTEQLTKLIGTPHEIAWLTIGARCEALAGETRTIPRLSAEDGERAQLILNTGITPPEGSTLEAQLLRAVLDGQCSETTSVRSVPAQIAVALTPAAFYSFGVDSATPQPNAASPDRRSQAMQQLRKSNSPYVPIAALRRFRQGEKGSTFPWSNTATALLERVGRCWLVSEIAIIGAASPLRNGYKLKTGMEALGSDGHPAALIAQTRANRANSAWWAMRLTACDDDLARAEWALALWAVADAQVINELDTRIVEVVGQLPDGLRRACRIAARRLAQAGFLAHGPVSTSPDDPLHDWVGRPDGEDEIILQQAKAATRDTQPEPLAVVARRKKWLKVDQTATYH</sequence>
<organism evidence="1 2">
    <name type="scientific">Humibacter ginsenosidimutans</name>
    <dbReference type="NCBI Taxonomy" id="2599293"/>
    <lineage>
        <taxon>Bacteria</taxon>
        <taxon>Bacillati</taxon>
        <taxon>Actinomycetota</taxon>
        <taxon>Actinomycetes</taxon>
        <taxon>Micrococcales</taxon>
        <taxon>Microbacteriaceae</taxon>
        <taxon>Humibacter</taxon>
    </lineage>
</organism>